<evidence type="ECO:0000313" key="3">
    <source>
        <dbReference type="Proteomes" id="UP001219568"/>
    </source>
</evidence>
<gene>
    <name evidence="2" type="ORF">N7460_003480</name>
</gene>
<evidence type="ECO:0000256" key="1">
    <source>
        <dbReference type="SAM" id="MobiDB-lite"/>
    </source>
</evidence>
<protein>
    <submittedName>
        <fullName evidence="2">Uncharacterized protein</fullName>
    </submittedName>
</protein>
<keyword evidence="3" id="KW-1185">Reference proteome</keyword>
<reference evidence="2" key="2">
    <citation type="submission" date="2023-01" db="EMBL/GenBank/DDBJ databases">
        <authorList>
            <person name="Petersen C."/>
        </authorList>
    </citation>
    <scope>NUCLEOTIDE SEQUENCE</scope>
    <source>
        <strain evidence="2">IBT 15450</strain>
    </source>
</reference>
<reference evidence="2" key="1">
    <citation type="journal article" date="2023" name="IMA Fungus">
        <title>Comparative genomic study of the Penicillium genus elucidates a diverse pangenome and 15 lateral gene transfer events.</title>
        <authorList>
            <person name="Petersen C."/>
            <person name="Sorensen T."/>
            <person name="Nielsen M.R."/>
            <person name="Sondergaard T.E."/>
            <person name="Sorensen J.L."/>
            <person name="Fitzpatrick D.A."/>
            <person name="Frisvad J.C."/>
            <person name="Nielsen K.L."/>
        </authorList>
    </citation>
    <scope>NUCLEOTIDE SEQUENCE</scope>
    <source>
        <strain evidence="2">IBT 15450</strain>
    </source>
</reference>
<dbReference type="EMBL" id="JAQJZL010000003">
    <property type="protein sequence ID" value="KAJ6047333.1"/>
    <property type="molecule type" value="Genomic_DNA"/>
</dbReference>
<proteinExistence type="predicted"/>
<feature type="region of interest" description="Disordered" evidence="1">
    <location>
        <begin position="26"/>
        <end position="56"/>
    </location>
</feature>
<accession>A0AAD6IG17</accession>
<evidence type="ECO:0000313" key="2">
    <source>
        <dbReference type="EMBL" id="KAJ6047333.1"/>
    </source>
</evidence>
<feature type="compositionally biased region" description="Low complexity" evidence="1">
    <location>
        <begin position="26"/>
        <end position="37"/>
    </location>
</feature>
<dbReference type="Proteomes" id="UP001219568">
    <property type="component" value="Unassembled WGS sequence"/>
</dbReference>
<comment type="caution">
    <text evidence="2">The sequence shown here is derived from an EMBL/GenBank/DDBJ whole genome shotgun (WGS) entry which is preliminary data.</text>
</comment>
<name>A0AAD6IG17_PENCN</name>
<feature type="compositionally biased region" description="Polar residues" evidence="1">
    <location>
        <begin position="38"/>
        <end position="52"/>
    </location>
</feature>
<organism evidence="2 3">
    <name type="scientific">Penicillium canescens</name>
    <dbReference type="NCBI Taxonomy" id="5083"/>
    <lineage>
        <taxon>Eukaryota</taxon>
        <taxon>Fungi</taxon>
        <taxon>Dikarya</taxon>
        <taxon>Ascomycota</taxon>
        <taxon>Pezizomycotina</taxon>
        <taxon>Eurotiomycetes</taxon>
        <taxon>Eurotiomycetidae</taxon>
        <taxon>Eurotiales</taxon>
        <taxon>Aspergillaceae</taxon>
        <taxon>Penicillium</taxon>
    </lineage>
</organism>
<sequence length="83" mass="9408">MFFLKCQMGQLPWHQFSAGLYYQRPQQRSSPQCPSRQTPMGTNVAAGSSNQRKGLPVGNLRRLKDLRQAMEIEIVVVKEAGMK</sequence>
<dbReference type="AlphaFoldDB" id="A0AAD6IG17"/>